<dbReference type="AlphaFoldDB" id="B2VQR6"/>
<organism evidence="1 2">
    <name type="scientific">Pyrenophora tritici-repentis (strain Pt-1C-BFP)</name>
    <name type="common">Wheat tan spot fungus</name>
    <name type="synonym">Drechslera tritici-repentis</name>
    <dbReference type="NCBI Taxonomy" id="426418"/>
    <lineage>
        <taxon>Eukaryota</taxon>
        <taxon>Fungi</taxon>
        <taxon>Dikarya</taxon>
        <taxon>Ascomycota</taxon>
        <taxon>Pezizomycotina</taxon>
        <taxon>Dothideomycetes</taxon>
        <taxon>Pleosporomycetidae</taxon>
        <taxon>Pleosporales</taxon>
        <taxon>Pleosporineae</taxon>
        <taxon>Pleosporaceae</taxon>
        <taxon>Pyrenophora</taxon>
    </lineage>
</organism>
<name>B2VQR6_PYRTR</name>
<protein>
    <submittedName>
        <fullName evidence="1">Uncharacterized protein</fullName>
    </submittedName>
</protein>
<dbReference type="InParanoid" id="B2VQR6"/>
<accession>B2VQR6</accession>
<evidence type="ECO:0000313" key="1">
    <source>
        <dbReference type="EMBL" id="EDU39967.1"/>
    </source>
</evidence>
<gene>
    <name evidence="1" type="ORF">PTRG_00529</name>
</gene>
<evidence type="ECO:0000313" key="2">
    <source>
        <dbReference type="Proteomes" id="UP000001471"/>
    </source>
</evidence>
<dbReference type="EMBL" id="DS231615">
    <property type="protein sequence ID" value="EDU39967.1"/>
    <property type="molecule type" value="Genomic_DNA"/>
</dbReference>
<proteinExistence type="predicted"/>
<dbReference type="HOGENOM" id="CLU_3107468_0_0_1"/>
<sequence>MVRSIRWVVFVAVRSRGLGVRFNASTYTRYHLFSDIPHYLDQLSLTTAHTT</sequence>
<reference evidence="2" key="1">
    <citation type="journal article" date="2013" name="G3 (Bethesda)">
        <title>Comparative genomics of a plant-pathogenic fungus, Pyrenophora tritici-repentis, reveals transduplication and the impact of repeat elements on pathogenicity and population divergence.</title>
        <authorList>
            <person name="Manning V.A."/>
            <person name="Pandelova I."/>
            <person name="Dhillon B."/>
            <person name="Wilhelm L.J."/>
            <person name="Goodwin S.B."/>
            <person name="Berlin A.M."/>
            <person name="Figueroa M."/>
            <person name="Freitag M."/>
            <person name="Hane J.K."/>
            <person name="Henrissat B."/>
            <person name="Holman W.H."/>
            <person name="Kodira C.D."/>
            <person name="Martin J."/>
            <person name="Oliver R.P."/>
            <person name="Robbertse B."/>
            <person name="Schackwitz W."/>
            <person name="Schwartz D.C."/>
            <person name="Spatafora J.W."/>
            <person name="Turgeon B.G."/>
            <person name="Yandava C."/>
            <person name="Young S."/>
            <person name="Zhou S."/>
            <person name="Zeng Q."/>
            <person name="Grigoriev I.V."/>
            <person name="Ma L.-J."/>
            <person name="Ciuffetti L.M."/>
        </authorList>
    </citation>
    <scope>NUCLEOTIDE SEQUENCE [LARGE SCALE GENOMIC DNA]</scope>
    <source>
        <strain evidence="2">Pt-1C-BFP</strain>
    </source>
</reference>
<dbReference type="Proteomes" id="UP000001471">
    <property type="component" value="Unassembled WGS sequence"/>
</dbReference>